<keyword evidence="1" id="KW-1133">Transmembrane helix</keyword>
<feature type="transmembrane region" description="Helical" evidence="1">
    <location>
        <begin position="81"/>
        <end position="106"/>
    </location>
</feature>
<evidence type="ECO:0000256" key="1">
    <source>
        <dbReference type="SAM" id="Phobius"/>
    </source>
</evidence>
<dbReference type="Proteomes" id="UP000036681">
    <property type="component" value="Unplaced"/>
</dbReference>
<sequence length="111" mass="12452">MTFESTVPEGNIGCVSKIVSLVQRSHIALLIVYFARIGRSVSRFLFALMAFISSTLSSASWRDSAHLLCLLAMSERSQEHYRIAAMGFYESLVCFVVPLICLCTFYEIKNS</sequence>
<accession>A0A0M3IQ41</accession>
<keyword evidence="1" id="KW-0472">Membrane</keyword>
<name>A0A0M3IQ41_ASCLU</name>
<keyword evidence="1" id="KW-0812">Transmembrane</keyword>
<organism evidence="2 3">
    <name type="scientific">Ascaris lumbricoides</name>
    <name type="common">Giant roundworm</name>
    <dbReference type="NCBI Taxonomy" id="6252"/>
    <lineage>
        <taxon>Eukaryota</taxon>
        <taxon>Metazoa</taxon>
        <taxon>Ecdysozoa</taxon>
        <taxon>Nematoda</taxon>
        <taxon>Chromadorea</taxon>
        <taxon>Rhabditida</taxon>
        <taxon>Spirurina</taxon>
        <taxon>Ascaridomorpha</taxon>
        <taxon>Ascaridoidea</taxon>
        <taxon>Ascarididae</taxon>
        <taxon>Ascaris</taxon>
    </lineage>
</organism>
<feature type="transmembrane region" description="Helical" evidence="1">
    <location>
        <begin position="44"/>
        <end position="61"/>
    </location>
</feature>
<reference evidence="3" key="1">
    <citation type="submission" date="2017-02" db="UniProtKB">
        <authorList>
            <consortium name="WormBaseParasite"/>
        </authorList>
    </citation>
    <scope>IDENTIFICATION</scope>
</reference>
<protein>
    <submittedName>
        <fullName evidence="3">G-protein coupled receptors family 1 profile domain-containing protein</fullName>
    </submittedName>
</protein>
<keyword evidence="2" id="KW-1185">Reference proteome</keyword>
<proteinExistence type="predicted"/>
<dbReference type="WBParaSite" id="ALUE_0002086901-mRNA-1">
    <property type="protein sequence ID" value="ALUE_0002086901-mRNA-1"/>
    <property type="gene ID" value="ALUE_0002086901"/>
</dbReference>
<evidence type="ECO:0000313" key="3">
    <source>
        <dbReference type="WBParaSite" id="ALUE_0002086901-mRNA-1"/>
    </source>
</evidence>
<dbReference type="AlphaFoldDB" id="A0A0M3IQ41"/>
<evidence type="ECO:0000313" key="2">
    <source>
        <dbReference type="Proteomes" id="UP000036681"/>
    </source>
</evidence>